<keyword evidence="2" id="KW-1185">Reference proteome</keyword>
<proteinExistence type="predicted"/>
<evidence type="ECO:0000313" key="1">
    <source>
        <dbReference type="EMBL" id="CAI0427953.1"/>
    </source>
</evidence>
<dbReference type="AlphaFoldDB" id="A0AAV0L1X0"/>
<dbReference type="PANTHER" id="PTHR33047:SF8">
    <property type="entry name" value="REGULATOR OF RDNA TRANSCRIPTION PROTEIN 15"/>
    <property type="match status" value="1"/>
</dbReference>
<dbReference type="PANTHER" id="PTHR33047">
    <property type="entry name" value="PROTEIN TAR1"/>
    <property type="match status" value="1"/>
</dbReference>
<comment type="caution">
    <text evidence="1">The sequence shown here is derived from an EMBL/GenBank/DDBJ whole genome shotgun (WGS) entry which is preliminary data.</text>
</comment>
<protein>
    <submittedName>
        <fullName evidence="1">Uncharacterized protein</fullName>
    </submittedName>
</protein>
<dbReference type="EMBL" id="CAMGYJ010000006">
    <property type="protein sequence ID" value="CAI0427953.1"/>
    <property type="molecule type" value="Genomic_DNA"/>
</dbReference>
<gene>
    <name evidence="1" type="ORF">LITE_LOCUS21417</name>
</gene>
<evidence type="ECO:0000313" key="2">
    <source>
        <dbReference type="Proteomes" id="UP001154282"/>
    </source>
</evidence>
<reference evidence="1" key="1">
    <citation type="submission" date="2022-08" db="EMBL/GenBank/DDBJ databases">
        <authorList>
            <person name="Gutierrez-Valencia J."/>
        </authorList>
    </citation>
    <scope>NUCLEOTIDE SEQUENCE</scope>
</reference>
<sequence length="44" mass="4732">MIGRADIEGSKSNVAMNAWLPQAVFPVVTFLTPLASNSKGLKDR</sequence>
<dbReference type="InterPro" id="IPR052997">
    <property type="entry name" value="RRT15-like"/>
</dbReference>
<dbReference type="Proteomes" id="UP001154282">
    <property type="component" value="Unassembled WGS sequence"/>
</dbReference>
<accession>A0AAV0L1X0</accession>
<name>A0AAV0L1X0_9ROSI</name>
<organism evidence="1 2">
    <name type="scientific">Linum tenue</name>
    <dbReference type="NCBI Taxonomy" id="586396"/>
    <lineage>
        <taxon>Eukaryota</taxon>
        <taxon>Viridiplantae</taxon>
        <taxon>Streptophyta</taxon>
        <taxon>Embryophyta</taxon>
        <taxon>Tracheophyta</taxon>
        <taxon>Spermatophyta</taxon>
        <taxon>Magnoliopsida</taxon>
        <taxon>eudicotyledons</taxon>
        <taxon>Gunneridae</taxon>
        <taxon>Pentapetalae</taxon>
        <taxon>rosids</taxon>
        <taxon>fabids</taxon>
        <taxon>Malpighiales</taxon>
        <taxon>Linaceae</taxon>
        <taxon>Linum</taxon>
    </lineage>
</organism>